<feature type="non-terminal residue" evidence="1">
    <location>
        <position position="262"/>
    </location>
</feature>
<dbReference type="Gene3D" id="1.25.10.10">
    <property type="entry name" value="Leucine-rich Repeat Variant"/>
    <property type="match status" value="1"/>
</dbReference>
<protein>
    <submittedName>
        <fullName evidence="1">Uncharacterized protein</fullName>
    </submittedName>
</protein>
<reference evidence="1 2" key="1">
    <citation type="submission" date="2019-03" db="EMBL/GenBank/DDBJ databases">
        <title>Single cell metagenomics reveals metabolic interactions within the superorganism composed of flagellate Streblomastix strix and complex community of Bacteroidetes bacteria on its surface.</title>
        <authorList>
            <person name="Treitli S.C."/>
            <person name="Kolisko M."/>
            <person name="Husnik F."/>
            <person name="Keeling P."/>
            <person name="Hampl V."/>
        </authorList>
    </citation>
    <scope>NUCLEOTIDE SEQUENCE [LARGE SCALE GENOMIC DNA]</scope>
    <source>
        <strain evidence="1">ST1C</strain>
    </source>
</reference>
<organism evidence="1 2">
    <name type="scientific">Streblomastix strix</name>
    <dbReference type="NCBI Taxonomy" id="222440"/>
    <lineage>
        <taxon>Eukaryota</taxon>
        <taxon>Metamonada</taxon>
        <taxon>Preaxostyla</taxon>
        <taxon>Oxymonadida</taxon>
        <taxon>Streblomastigidae</taxon>
        <taxon>Streblomastix</taxon>
    </lineage>
</organism>
<dbReference type="Proteomes" id="UP000324800">
    <property type="component" value="Unassembled WGS sequence"/>
</dbReference>
<proteinExistence type="predicted"/>
<dbReference type="EMBL" id="SNRW01034037">
    <property type="protein sequence ID" value="KAA6355790.1"/>
    <property type="molecule type" value="Genomic_DNA"/>
</dbReference>
<name>A0A5J4TDW3_9EUKA</name>
<evidence type="ECO:0000313" key="2">
    <source>
        <dbReference type="Proteomes" id="UP000324800"/>
    </source>
</evidence>
<gene>
    <name evidence="1" type="ORF">EZS28_048683</name>
</gene>
<evidence type="ECO:0000313" key="1">
    <source>
        <dbReference type="EMBL" id="KAA6355790.1"/>
    </source>
</evidence>
<dbReference type="SUPFAM" id="SSF48371">
    <property type="entry name" value="ARM repeat"/>
    <property type="match status" value="1"/>
</dbReference>
<dbReference type="InterPro" id="IPR011989">
    <property type="entry name" value="ARM-like"/>
</dbReference>
<dbReference type="AlphaFoldDB" id="A0A5J4TDW3"/>
<sequence length="262" mass="30136">MLVNVKCSESSNFSSVLDEQQQYLKYIQRIREIKNNTIARLKENRTEMAGRGILVELIEMLQWARKLEIKEYARNIQQDVCEVVIIIMSDNSDAIDLALQSDLVQELMKLLKDDLPFEEVDVIHISALKSFCTFGSPEQRHILYDLGLYKIMVPFLKSTNNTVAQFTSTALYKLFSWVWYLHGGKSLNPQFEALDHDGIIQILFEDGLRKGKNEKTKVFCADCLGLIFRARELPFDMKSEIIAELKKGLVSLDKSDIKCSSR</sequence>
<comment type="caution">
    <text evidence="1">The sequence shown here is derived from an EMBL/GenBank/DDBJ whole genome shotgun (WGS) entry which is preliminary data.</text>
</comment>
<accession>A0A5J4TDW3</accession>
<dbReference type="InterPro" id="IPR016024">
    <property type="entry name" value="ARM-type_fold"/>
</dbReference>